<dbReference type="EMBL" id="RCUY01000011">
    <property type="protein sequence ID" value="RLP80679.1"/>
    <property type="molecule type" value="Genomic_DNA"/>
</dbReference>
<evidence type="ECO:0008006" key="6">
    <source>
        <dbReference type="Google" id="ProtNLM"/>
    </source>
</evidence>
<evidence type="ECO:0000256" key="1">
    <source>
        <dbReference type="SAM" id="MobiDB-lite"/>
    </source>
</evidence>
<accession>A0A3L7AJT5</accession>
<reference evidence="3 5" key="1">
    <citation type="submission" date="2018-10" db="EMBL/GenBank/DDBJ databases">
        <authorList>
            <person name="Li J."/>
        </authorList>
    </citation>
    <scope>NUCLEOTIDE SEQUENCE [LARGE SCALE GENOMIC DNA]</scope>
    <source>
        <strain evidence="3 5">JCM 11654</strain>
    </source>
</reference>
<dbReference type="Proteomes" id="UP000269438">
    <property type="component" value="Unassembled WGS sequence"/>
</dbReference>
<protein>
    <recommendedName>
        <fullName evidence="6">DNA polymerase III subunit gamma/tau</fullName>
    </recommendedName>
</protein>
<keyword evidence="5" id="KW-1185">Reference proteome</keyword>
<evidence type="ECO:0000313" key="3">
    <source>
        <dbReference type="EMBL" id="RLP80679.1"/>
    </source>
</evidence>
<feature type="transmembrane region" description="Helical" evidence="2">
    <location>
        <begin position="73"/>
        <end position="94"/>
    </location>
</feature>
<feature type="transmembrane region" description="Helical" evidence="2">
    <location>
        <begin position="144"/>
        <end position="163"/>
    </location>
</feature>
<proteinExistence type="predicted"/>
<feature type="transmembrane region" description="Helical" evidence="2">
    <location>
        <begin position="114"/>
        <end position="132"/>
    </location>
</feature>
<name>A0A3L7AJT5_9MICO</name>
<dbReference type="RefSeq" id="WP_121686960.1">
    <property type="nucleotide sequence ID" value="NZ_RCUY01000001.1"/>
</dbReference>
<gene>
    <name evidence="4" type="ORF">D9V34_00165</name>
    <name evidence="3" type="ORF">D9V34_12460</name>
</gene>
<dbReference type="EMBL" id="RCUY01000001">
    <property type="protein sequence ID" value="RLP84464.1"/>
    <property type="molecule type" value="Genomic_DNA"/>
</dbReference>
<sequence length="164" mass="16925">MSTPSDDDALSWAGDATDATLVGQNPAVAPKKKPAKKSQVPAAGTEVAPGWRVVGGPKAEVAVNTGGTQMSSVLLLVHGILAGVYLLYMIGWLLSIGTIVFGGADPLATGMTSIGKILAVLAPALWFGATLWNTRQAESLRWRVVALIVGAIVLAPIPFLLGVR</sequence>
<evidence type="ECO:0000313" key="4">
    <source>
        <dbReference type="EMBL" id="RLP84464.1"/>
    </source>
</evidence>
<evidence type="ECO:0000256" key="2">
    <source>
        <dbReference type="SAM" id="Phobius"/>
    </source>
</evidence>
<comment type="caution">
    <text evidence="3">The sequence shown here is derived from an EMBL/GenBank/DDBJ whole genome shotgun (WGS) entry which is preliminary data.</text>
</comment>
<dbReference type="OrthoDB" id="4981704at2"/>
<keyword evidence="2" id="KW-1133">Transmembrane helix</keyword>
<feature type="region of interest" description="Disordered" evidence="1">
    <location>
        <begin position="1"/>
        <end position="43"/>
    </location>
</feature>
<evidence type="ECO:0000313" key="5">
    <source>
        <dbReference type="Proteomes" id="UP000269438"/>
    </source>
</evidence>
<keyword evidence="2" id="KW-0812">Transmembrane</keyword>
<keyword evidence="2" id="KW-0472">Membrane</keyword>
<dbReference type="AlphaFoldDB" id="A0A3L7AJT5"/>
<organism evidence="3 5">
    <name type="scientific">Mycetocola lacteus</name>
    <dbReference type="NCBI Taxonomy" id="76637"/>
    <lineage>
        <taxon>Bacteria</taxon>
        <taxon>Bacillati</taxon>
        <taxon>Actinomycetota</taxon>
        <taxon>Actinomycetes</taxon>
        <taxon>Micrococcales</taxon>
        <taxon>Microbacteriaceae</taxon>
        <taxon>Mycetocola</taxon>
    </lineage>
</organism>